<reference evidence="2" key="2">
    <citation type="journal article" date="2021" name="PeerJ">
        <title>Extensive microbial diversity within the chicken gut microbiome revealed by metagenomics and culture.</title>
        <authorList>
            <person name="Gilroy R."/>
            <person name="Ravi A."/>
            <person name="Getino M."/>
            <person name="Pursley I."/>
            <person name="Horton D.L."/>
            <person name="Alikhan N.F."/>
            <person name="Baker D."/>
            <person name="Gharbi K."/>
            <person name="Hall N."/>
            <person name="Watson M."/>
            <person name="Adriaenssens E.M."/>
            <person name="Foster-Nyarko E."/>
            <person name="Jarju S."/>
            <person name="Secka A."/>
            <person name="Antonio M."/>
            <person name="Oren A."/>
            <person name="Chaudhuri R.R."/>
            <person name="La Ragione R."/>
            <person name="Hildebrand F."/>
            <person name="Pallen M.J."/>
        </authorList>
    </citation>
    <scope>NUCLEOTIDE SEQUENCE</scope>
    <source>
        <strain evidence="2">ChiHjej10B9-9673</strain>
    </source>
</reference>
<dbReference type="EMBL" id="DVJK01000138">
    <property type="protein sequence ID" value="HIS66903.1"/>
    <property type="molecule type" value="Genomic_DNA"/>
</dbReference>
<dbReference type="Pfam" id="PF01863">
    <property type="entry name" value="YgjP-like"/>
    <property type="match status" value="1"/>
</dbReference>
<proteinExistence type="predicted"/>
<dbReference type="Gene3D" id="3.30.2010.10">
    <property type="entry name" value="Metalloproteases ('zincins'), catalytic domain"/>
    <property type="match status" value="1"/>
</dbReference>
<accession>A0A9D1FDH2</accession>
<dbReference type="InterPro" id="IPR053136">
    <property type="entry name" value="UTP_pyrophosphatase-like"/>
</dbReference>
<dbReference type="PANTHER" id="PTHR30399:SF1">
    <property type="entry name" value="UTP PYROPHOSPHATASE"/>
    <property type="match status" value="1"/>
</dbReference>
<feature type="domain" description="YgjP-like metallopeptidase" evidence="1">
    <location>
        <begin position="28"/>
        <end position="232"/>
    </location>
</feature>
<evidence type="ECO:0000313" key="3">
    <source>
        <dbReference type="Proteomes" id="UP000824001"/>
    </source>
</evidence>
<evidence type="ECO:0000313" key="2">
    <source>
        <dbReference type="EMBL" id="HIS66903.1"/>
    </source>
</evidence>
<protein>
    <submittedName>
        <fullName evidence="2">M48 family metallopeptidase</fullName>
    </submittedName>
</protein>
<dbReference type="AlphaFoldDB" id="A0A9D1FDH2"/>
<dbReference type="CDD" id="cd07344">
    <property type="entry name" value="M48_yhfN_like"/>
    <property type="match status" value="1"/>
</dbReference>
<sequence>MSGAAKETRSVRRLANGLEATLKLKNVKNLRICVKPTGEVEITAPRRAGVRLATAFANEKLAWIERKRAEALAKLAARPGLESGGSVPLWGETLPLRVEAGKLGAKLSDGAVTLYAPEGAPFEQRRAALLMLYRAELEREIPPLVAKYAAALELSPPAWSLRDMRTRHGSCTPSRGAVRFALSLAAGPRLCLEYVVAHELVHLRIPGHGPDFHALLQSVFPEENKARRLLRAAG</sequence>
<gene>
    <name evidence="2" type="ORF">IAC18_05000</name>
</gene>
<dbReference type="InterPro" id="IPR002725">
    <property type="entry name" value="YgjP-like_metallopeptidase"/>
</dbReference>
<comment type="caution">
    <text evidence="2">The sequence shown here is derived from an EMBL/GenBank/DDBJ whole genome shotgun (WGS) entry which is preliminary data.</text>
</comment>
<dbReference type="PANTHER" id="PTHR30399">
    <property type="entry name" value="UNCHARACTERIZED PROTEIN YGJP"/>
    <property type="match status" value="1"/>
</dbReference>
<dbReference type="Proteomes" id="UP000824001">
    <property type="component" value="Unassembled WGS sequence"/>
</dbReference>
<evidence type="ECO:0000259" key="1">
    <source>
        <dbReference type="Pfam" id="PF01863"/>
    </source>
</evidence>
<organism evidence="2 3">
    <name type="scientific">Candidatus Scatomorpha merdipullorum</name>
    <dbReference type="NCBI Taxonomy" id="2840927"/>
    <lineage>
        <taxon>Bacteria</taxon>
        <taxon>Bacillati</taxon>
        <taxon>Bacillota</taxon>
        <taxon>Clostridia</taxon>
        <taxon>Eubacteriales</taxon>
        <taxon>Candidatus Scatomorpha</taxon>
    </lineage>
</organism>
<name>A0A9D1FDH2_9FIRM</name>
<reference evidence="2" key="1">
    <citation type="submission" date="2020-10" db="EMBL/GenBank/DDBJ databases">
        <authorList>
            <person name="Gilroy R."/>
        </authorList>
    </citation>
    <scope>NUCLEOTIDE SEQUENCE</scope>
    <source>
        <strain evidence="2">ChiHjej10B9-9673</strain>
    </source>
</reference>